<dbReference type="Gene3D" id="4.10.1080.10">
    <property type="entry name" value="TSP type-3 repeat"/>
    <property type="match status" value="1"/>
</dbReference>
<sequence>MMNKTKKFGGLLIAVFIVVGISCSPDDPDFQPVPERDRTEQQIVDNDSLVGYLQTHYYNFSELQALNNITVADITITELPKDDNGNYLPLPDPNENRILWGDANLVTKTTTFQDVEYTYYILNLNQGSGEGRPNFSDAVRVRYSGNLQNDFIFDSTPSPIVFDLTNVIPGWNRVLPEFNAAETFSINTDGTVQYFNYGVGVMFIPSGLAYFATPPVGVPFYSNLIFKFELFQTEVLDHDNDGVPSYMEDLNGDFNLFNDDTDGDRIPNYLDSDDDGDGVPTRQEIIIREDGTIEFPDSNDNGTPDYLDPTWPEDS</sequence>
<dbReference type="Gene3D" id="3.10.50.40">
    <property type="match status" value="1"/>
</dbReference>
<evidence type="ECO:0000256" key="2">
    <source>
        <dbReference type="ARBA" id="ARBA00023110"/>
    </source>
</evidence>
<evidence type="ECO:0000256" key="1">
    <source>
        <dbReference type="ARBA" id="ARBA00000971"/>
    </source>
</evidence>
<comment type="catalytic activity">
    <reaction evidence="1 3 4">
        <text>[protein]-peptidylproline (omega=180) = [protein]-peptidylproline (omega=0)</text>
        <dbReference type="Rhea" id="RHEA:16237"/>
        <dbReference type="Rhea" id="RHEA-COMP:10747"/>
        <dbReference type="Rhea" id="RHEA-COMP:10748"/>
        <dbReference type="ChEBI" id="CHEBI:83833"/>
        <dbReference type="ChEBI" id="CHEBI:83834"/>
        <dbReference type="EC" id="5.2.1.8"/>
    </reaction>
</comment>
<reference evidence="7 8" key="1">
    <citation type="submission" date="2019-06" db="EMBL/GenBank/DDBJ databases">
        <title>Flavobacteriaceae Paucihalobacterium erythroidium CWB-1, complete genome.</title>
        <authorList>
            <person name="Wu S."/>
        </authorList>
    </citation>
    <scope>NUCLEOTIDE SEQUENCE [LARGE SCALE GENOMIC DNA]</scope>
    <source>
        <strain evidence="7 8">CWB-1</strain>
    </source>
</reference>
<dbReference type="AlphaFoldDB" id="A0A506PKQ9"/>
<dbReference type="SUPFAM" id="SSF103647">
    <property type="entry name" value="TSP type-3 repeat"/>
    <property type="match status" value="1"/>
</dbReference>
<dbReference type="RefSeq" id="WP_140989763.1">
    <property type="nucleotide sequence ID" value="NZ_VHIQ01000003.1"/>
</dbReference>
<keyword evidence="3 4" id="KW-0413">Isomerase</keyword>
<evidence type="ECO:0000313" key="7">
    <source>
        <dbReference type="EMBL" id="TPV33895.1"/>
    </source>
</evidence>
<evidence type="ECO:0000256" key="5">
    <source>
        <dbReference type="SAM" id="MobiDB-lite"/>
    </source>
</evidence>
<dbReference type="PROSITE" id="PS51257">
    <property type="entry name" value="PROKAR_LIPOPROTEIN"/>
    <property type="match status" value="1"/>
</dbReference>
<evidence type="ECO:0000256" key="3">
    <source>
        <dbReference type="PROSITE-ProRule" id="PRU00277"/>
    </source>
</evidence>
<dbReference type="EC" id="5.2.1.8" evidence="4"/>
<dbReference type="SUPFAM" id="SSF54534">
    <property type="entry name" value="FKBP-like"/>
    <property type="match status" value="1"/>
</dbReference>
<evidence type="ECO:0000313" key="8">
    <source>
        <dbReference type="Proteomes" id="UP000317332"/>
    </source>
</evidence>
<dbReference type="OrthoDB" id="1424215at2"/>
<comment type="caution">
    <text evidence="7">The sequence shown here is derived from an EMBL/GenBank/DDBJ whole genome shotgun (WGS) entry which is preliminary data.</text>
</comment>
<dbReference type="Proteomes" id="UP000317332">
    <property type="component" value="Unassembled WGS sequence"/>
</dbReference>
<proteinExistence type="inferred from homology"/>
<name>A0A506PKQ9_9FLAO</name>
<keyword evidence="8" id="KW-1185">Reference proteome</keyword>
<feature type="domain" description="PPIase FKBP-type" evidence="6">
    <location>
        <begin position="136"/>
        <end position="234"/>
    </location>
</feature>
<dbReference type="Pfam" id="PF00254">
    <property type="entry name" value="FKBP_C"/>
    <property type="match status" value="1"/>
</dbReference>
<keyword evidence="2 3" id="KW-0697">Rotamase</keyword>
<comment type="similarity">
    <text evidence="4">Belongs to the FKBP-type PPIase family.</text>
</comment>
<gene>
    <name evidence="7" type="ORF">FJ651_06965</name>
</gene>
<protein>
    <recommendedName>
        <fullName evidence="4">Peptidyl-prolyl cis-trans isomerase</fullName>
        <ecNumber evidence="4">5.2.1.8</ecNumber>
    </recommendedName>
</protein>
<evidence type="ECO:0000259" key="6">
    <source>
        <dbReference type="PROSITE" id="PS50059"/>
    </source>
</evidence>
<dbReference type="InterPro" id="IPR046357">
    <property type="entry name" value="PPIase_dom_sf"/>
</dbReference>
<feature type="region of interest" description="Disordered" evidence="5">
    <location>
        <begin position="287"/>
        <end position="315"/>
    </location>
</feature>
<organism evidence="7 8">
    <name type="scientific">Paucihalobacter ruber</name>
    <dbReference type="NCBI Taxonomy" id="2567861"/>
    <lineage>
        <taxon>Bacteria</taxon>
        <taxon>Pseudomonadati</taxon>
        <taxon>Bacteroidota</taxon>
        <taxon>Flavobacteriia</taxon>
        <taxon>Flavobacteriales</taxon>
        <taxon>Flavobacteriaceae</taxon>
        <taxon>Paucihalobacter</taxon>
    </lineage>
</organism>
<dbReference type="EMBL" id="VHIQ01000003">
    <property type="protein sequence ID" value="TPV33895.1"/>
    <property type="molecule type" value="Genomic_DNA"/>
</dbReference>
<dbReference type="PROSITE" id="PS50059">
    <property type="entry name" value="FKBP_PPIASE"/>
    <property type="match status" value="1"/>
</dbReference>
<accession>A0A506PKQ9</accession>
<dbReference type="InterPro" id="IPR028974">
    <property type="entry name" value="TSP_type-3_rpt"/>
</dbReference>
<evidence type="ECO:0000256" key="4">
    <source>
        <dbReference type="RuleBase" id="RU003915"/>
    </source>
</evidence>
<dbReference type="GO" id="GO:0005509">
    <property type="term" value="F:calcium ion binding"/>
    <property type="evidence" value="ECO:0007669"/>
    <property type="project" value="InterPro"/>
</dbReference>
<dbReference type="InterPro" id="IPR001179">
    <property type="entry name" value="PPIase_FKBP_dom"/>
</dbReference>
<dbReference type="GO" id="GO:0003755">
    <property type="term" value="F:peptidyl-prolyl cis-trans isomerase activity"/>
    <property type="evidence" value="ECO:0007669"/>
    <property type="project" value="UniProtKB-UniRule"/>
</dbReference>